<reference evidence="2 3" key="1">
    <citation type="journal article" date="2019" name="Emerg. Microbes Infect.">
        <title>Comprehensive subspecies identification of 175 nontuberculous mycobacteria species based on 7547 genomic profiles.</title>
        <authorList>
            <person name="Matsumoto Y."/>
            <person name="Kinjo T."/>
            <person name="Motooka D."/>
            <person name="Nabeya D."/>
            <person name="Jung N."/>
            <person name="Uechi K."/>
            <person name="Horii T."/>
            <person name="Iida T."/>
            <person name="Fujita J."/>
            <person name="Nakamura S."/>
        </authorList>
    </citation>
    <scope>NUCLEOTIDE SEQUENCE [LARGE SCALE GENOMIC DNA]</scope>
    <source>
        <strain evidence="2 3">JCM 30396</strain>
    </source>
</reference>
<dbReference type="GO" id="GO:0004497">
    <property type="term" value="F:monooxygenase activity"/>
    <property type="evidence" value="ECO:0007669"/>
    <property type="project" value="UniProtKB-KW"/>
</dbReference>
<gene>
    <name evidence="2" type="primary">hapE_1</name>
    <name evidence="2" type="ORF">MHEL_09270</name>
</gene>
<keyword evidence="2" id="KW-0560">Oxidoreductase</keyword>
<dbReference type="PANTHER" id="PTHR42877:SF4">
    <property type="entry name" value="FAD_NAD(P)-BINDING DOMAIN-CONTAINING PROTEIN-RELATED"/>
    <property type="match status" value="1"/>
</dbReference>
<dbReference type="AlphaFoldDB" id="A0A7I7T039"/>
<name>A0A7I7T039_9MYCO</name>
<dbReference type="PRINTS" id="PR00368">
    <property type="entry name" value="FADPNR"/>
</dbReference>
<dbReference type="SUPFAM" id="SSF51905">
    <property type="entry name" value="FAD/NAD(P)-binding domain"/>
    <property type="match status" value="1"/>
</dbReference>
<sequence length="520" mass="57484">MNVSSAMRHVLGRSSRSDTSVIIVGSGFGGLAAAIELKRAGIEDITIFERASSVGGVWRDNTYPGAACDVPSPIYSYSYALKPDWSALFGAQPEIHRYLADVAVEFGIEPLIRFNSEVASAEFDEPTATWKVGTVDGTVTTADVLILATGQLSRPKLPNVDGLDTFAGASFHSAEWDHDVDLTGKKVVVVGSGASAIQVVPAIADRVADLTIVQRSPNWVMWKSRRVPGRLQTALMRRFGWLRTLHHIALFLAYEVRYPLVTRAAEPVRRLSQWYLIWRLKRHVKDPAEVKAAIPDYRLLCNRLLLSNDWYPTIGRDDVHLVGAAVERVDQTGVVTTDGGHIDADVIVWCTGFKASEFLAPITITGRGGVDLHQQWAGGPAAYLGMTVPSFPNMFMLFGPNTNSITNTIVFLLERQASYIRQAVEYKDRHHLSRLEVSPTTYQCFQGWLESKLDRTVFTDNCPGWYTNEQGKVTAMWPASHLAYARATRHFNPSEFDGDTLPQRIPASAKSVHATAKATR</sequence>
<dbReference type="InterPro" id="IPR051209">
    <property type="entry name" value="FAD-bind_Monooxygenase_sf"/>
</dbReference>
<proteinExistence type="predicted"/>
<dbReference type="Gene3D" id="3.50.50.60">
    <property type="entry name" value="FAD/NAD(P)-binding domain"/>
    <property type="match status" value="2"/>
</dbReference>
<dbReference type="RefSeq" id="WP_197748117.1">
    <property type="nucleotide sequence ID" value="NZ_AP022596.1"/>
</dbReference>
<keyword evidence="3" id="KW-1185">Reference proteome</keyword>
<feature type="domain" description="FAD/NAD(P)-binding" evidence="1">
    <location>
        <begin position="20"/>
        <end position="220"/>
    </location>
</feature>
<organism evidence="2 3">
    <name type="scientific">Mycolicibacterium helvum</name>
    <dbReference type="NCBI Taxonomy" id="1534349"/>
    <lineage>
        <taxon>Bacteria</taxon>
        <taxon>Bacillati</taxon>
        <taxon>Actinomycetota</taxon>
        <taxon>Actinomycetes</taxon>
        <taxon>Mycobacteriales</taxon>
        <taxon>Mycobacteriaceae</taxon>
        <taxon>Mycolicibacterium</taxon>
    </lineage>
</organism>
<keyword evidence="2" id="KW-0503">Monooxygenase</keyword>
<dbReference type="Pfam" id="PF07992">
    <property type="entry name" value="Pyr_redox_2"/>
    <property type="match status" value="1"/>
</dbReference>
<dbReference type="KEGG" id="mhev:MHEL_09270"/>
<dbReference type="InterPro" id="IPR023753">
    <property type="entry name" value="FAD/NAD-binding_dom"/>
</dbReference>
<evidence type="ECO:0000313" key="2">
    <source>
        <dbReference type="EMBL" id="BBY62684.1"/>
    </source>
</evidence>
<dbReference type="EMBL" id="AP022596">
    <property type="protein sequence ID" value="BBY62684.1"/>
    <property type="molecule type" value="Genomic_DNA"/>
</dbReference>
<dbReference type="InterPro" id="IPR036188">
    <property type="entry name" value="FAD/NAD-bd_sf"/>
</dbReference>
<evidence type="ECO:0000313" key="3">
    <source>
        <dbReference type="Proteomes" id="UP000467148"/>
    </source>
</evidence>
<dbReference type="PANTHER" id="PTHR42877">
    <property type="entry name" value="L-ORNITHINE N(5)-MONOOXYGENASE-RELATED"/>
    <property type="match status" value="1"/>
</dbReference>
<dbReference type="PRINTS" id="PR00411">
    <property type="entry name" value="PNDRDTASEI"/>
</dbReference>
<dbReference type="Proteomes" id="UP000467148">
    <property type="component" value="Chromosome"/>
</dbReference>
<evidence type="ECO:0000259" key="1">
    <source>
        <dbReference type="Pfam" id="PF07992"/>
    </source>
</evidence>
<protein>
    <submittedName>
        <fullName evidence="2">4-hydroxyacetophenone monooxygenase</fullName>
    </submittedName>
</protein>
<accession>A0A7I7T039</accession>